<dbReference type="Proteomes" id="UP000708208">
    <property type="component" value="Unassembled WGS sequence"/>
</dbReference>
<name>A0A8J2KLP0_9HEXA</name>
<evidence type="ECO:0000313" key="2">
    <source>
        <dbReference type="Proteomes" id="UP000708208"/>
    </source>
</evidence>
<gene>
    <name evidence="1" type="ORF">AFUS01_LOCUS16973</name>
</gene>
<organism evidence="1 2">
    <name type="scientific">Allacma fusca</name>
    <dbReference type="NCBI Taxonomy" id="39272"/>
    <lineage>
        <taxon>Eukaryota</taxon>
        <taxon>Metazoa</taxon>
        <taxon>Ecdysozoa</taxon>
        <taxon>Arthropoda</taxon>
        <taxon>Hexapoda</taxon>
        <taxon>Collembola</taxon>
        <taxon>Symphypleona</taxon>
        <taxon>Sminthuridae</taxon>
        <taxon>Allacma</taxon>
    </lineage>
</organism>
<reference evidence="1" key="1">
    <citation type="submission" date="2021-06" db="EMBL/GenBank/DDBJ databases">
        <authorList>
            <person name="Hodson N. C."/>
            <person name="Mongue J. A."/>
            <person name="Jaron S. K."/>
        </authorList>
    </citation>
    <scope>NUCLEOTIDE SEQUENCE</scope>
</reference>
<protein>
    <submittedName>
        <fullName evidence="1">Uncharacterized protein</fullName>
    </submittedName>
</protein>
<accession>A0A8J2KLP0</accession>
<keyword evidence="2" id="KW-1185">Reference proteome</keyword>
<sequence length="43" mass="4988">QLNLKPEKPLPTRFKRIRTQQTNDSAKQPDEANCFIPLIPKVL</sequence>
<dbReference type="EMBL" id="CAJVCH010159559">
    <property type="protein sequence ID" value="CAG7728170.1"/>
    <property type="molecule type" value="Genomic_DNA"/>
</dbReference>
<feature type="non-terminal residue" evidence="1">
    <location>
        <position position="1"/>
    </location>
</feature>
<evidence type="ECO:0000313" key="1">
    <source>
        <dbReference type="EMBL" id="CAG7728170.1"/>
    </source>
</evidence>
<comment type="caution">
    <text evidence="1">The sequence shown here is derived from an EMBL/GenBank/DDBJ whole genome shotgun (WGS) entry which is preliminary data.</text>
</comment>
<proteinExistence type="predicted"/>
<dbReference type="AlphaFoldDB" id="A0A8J2KLP0"/>